<evidence type="ECO:0000256" key="1">
    <source>
        <dbReference type="ARBA" id="ARBA00005189"/>
    </source>
</evidence>
<dbReference type="CDD" id="cd07989">
    <property type="entry name" value="LPLAT_AGPAT-like"/>
    <property type="match status" value="1"/>
</dbReference>
<feature type="domain" description="Phospholipid/glycerol acyltransferase" evidence="7">
    <location>
        <begin position="68"/>
        <end position="181"/>
    </location>
</feature>
<dbReference type="GO" id="GO:0006654">
    <property type="term" value="P:phosphatidic acid biosynthetic process"/>
    <property type="evidence" value="ECO:0007669"/>
    <property type="project" value="TreeGrafter"/>
</dbReference>
<evidence type="ECO:0000313" key="8">
    <source>
        <dbReference type="EMBL" id="SHG68199.1"/>
    </source>
</evidence>
<dbReference type="InterPro" id="IPR002123">
    <property type="entry name" value="Plipid/glycerol_acylTrfase"/>
</dbReference>
<dbReference type="AlphaFoldDB" id="A0A1M5LU77"/>
<keyword evidence="9" id="KW-1185">Reference proteome</keyword>
<keyword evidence="5 8" id="KW-0012">Acyltransferase</keyword>
<protein>
    <submittedName>
        <fullName evidence="8">1-acyl-sn-glycerol-3-phosphate acyltransferases</fullName>
    </submittedName>
</protein>
<evidence type="ECO:0000256" key="3">
    <source>
        <dbReference type="ARBA" id="ARBA00022679"/>
    </source>
</evidence>
<keyword evidence="2" id="KW-0444">Lipid biosynthesis</keyword>
<feature type="region of interest" description="Disordered" evidence="6">
    <location>
        <begin position="250"/>
        <end position="269"/>
    </location>
</feature>
<dbReference type="RefSeq" id="WP_073420957.1">
    <property type="nucleotide sequence ID" value="NZ_FQVX01000003.1"/>
</dbReference>
<proteinExistence type="predicted"/>
<name>A0A1M5LU77_9ACTN</name>
<keyword evidence="3 8" id="KW-0808">Transferase</keyword>
<dbReference type="STRING" id="1070870.SAMN05444351_2916"/>
<sequence>MNPWLAVSDCTPACADAGAGRGAARRLAGVAAALARPAADAPARVLAALGVALEVSGDLPRPGGGPAPLVVSNHVSWLDDLALAALLPDARPVAKAEVGGWPVVGAWARRTGVVLHDRARLSTLPGTVAEVAALLRAGQAVAVHAEGTTACGARLGRFRPAFFQAAVDAAAPVLPVALRYRTAAGPTTLAGYLGDDPLWRSLRRVACAGDLVLEVHVLPPLRPGTDRRALAALAELAVAGVVEAAAPMVAAHPRPARRTPPRPFLLSPG</sequence>
<evidence type="ECO:0000259" key="7">
    <source>
        <dbReference type="SMART" id="SM00563"/>
    </source>
</evidence>
<gene>
    <name evidence="8" type="ORF">SAMN05444351_2916</name>
</gene>
<dbReference type="PANTHER" id="PTHR10434:SF64">
    <property type="entry name" value="1-ACYL-SN-GLYCEROL-3-PHOSPHATE ACYLTRANSFERASE-RELATED"/>
    <property type="match status" value="1"/>
</dbReference>
<dbReference type="SMART" id="SM00563">
    <property type="entry name" value="PlsC"/>
    <property type="match status" value="1"/>
</dbReference>
<reference evidence="8 9" key="1">
    <citation type="submission" date="2016-11" db="EMBL/GenBank/DDBJ databases">
        <authorList>
            <person name="Jaros S."/>
            <person name="Januszkiewicz K."/>
            <person name="Wedrychowicz H."/>
        </authorList>
    </citation>
    <scope>NUCLEOTIDE SEQUENCE [LARGE SCALE GENOMIC DNA]</scope>
    <source>
        <strain evidence="8 9">DSM 45408</strain>
    </source>
</reference>
<dbReference type="SUPFAM" id="SSF69593">
    <property type="entry name" value="Glycerol-3-phosphate (1)-acyltransferase"/>
    <property type="match status" value="1"/>
</dbReference>
<dbReference type="OrthoDB" id="5184723at2"/>
<evidence type="ECO:0000256" key="2">
    <source>
        <dbReference type="ARBA" id="ARBA00022516"/>
    </source>
</evidence>
<evidence type="ECO:0000313" key="9">
    <source>
        <dbReference type="Proteomes" id="UP000184471"/>
    </source>
</evidence>
<accession>A0A1M5LU77</accession>
<keyword evidence="4" id="KW-0443">Lipid metabolism</keyword>
<dbReference type="GO" id="GO:0003841">
    <property type="term" value="F:1-acylglycerol-3-phosphate O-acyltransferase activity"/>
    <property type="evidence" value="ECO:0007669"/>
    <property type="project" value="TreeGrafter"/>
</dbReference>
<dbReference type="Pfam" id="PF01553">
    <property type="entry name" value="Acyltransferase"/>
    <property type="match status" value="1"/>
</dbReference>
<dbReference type="Proteomes" id="UP000184471">
    <property type="component" value="Unassembled WGS sequence"/>
</dbReference>
<organism evidence="8 9">
    <name type="scientific">Geodermatophilus nigrescens</name>
    <dbReference type="NCBI Taxonomy" id="1070870"/>
    <lineage>
        <taxon>Bacteria</taxon>
        <taxon>Bacillati</taxon>
        <taxon>Actinomycetota</taxon>
        <taxon>Actinomycetes</taxon>
        <taxon>Geodermatophilales</taxon>
        <taxon>Geodermatophilaceae</taxon>
        <taxon>Geodermatophilus</taxon>
    </lineage>
</organism>
<comment type="pathway">
    <text evidence="1">Lipid metabolism.</text>
</comment>
<evidence type="ECO:0000256" key="5">
    <source>
        <dbReference type="ARBA" id="ARBA00023315"/>
    </source>
</evidence>
<dbReference type="PANTHER" id="PTHR10434">
    <property type="entry name" value="1-ACYL-SN-GLYCEROL-3-PHOSPHATE ACYLTRANSFERASE"/>
    <property type="match status" value="1"/>
</dbReference>
<dbReference type="EMBL" id="FQVX01000003">
    <property type="protein sequence ID" value="SHG68199.1"/>
    <property type="molecule type" value="Genomic_DNA"/>
</dbReference>
<evidence type="ECO:0000256" key="6">
    <source>
        <dbReference type="SAM" id="MobiDB-lite"/>
    </source>
</evidence>
<evidence type="ECO:0000256" key="4">
    <source>
        <dbReference type="ARBA" id="ARBA00023098"/>
    </source>
</evidence>